<gene>
    <name evidence="1" type="ORF">Anas_07961</name>
</gene>
<organism evidence="1 2">
    <name type="scientific">Armadillidium nasatum</name>
    <dbReference type="NCBI Taxonomy" id="96803"/>
    <lineage>
        <taxon>Eukaryota</taxon>
        <taxon>Metazoa</taxon>
        <taxon>Ecdysozoa</taxon>
        <taxon>Arthropoda</taxon>
        <taxon>Crustacea</taxon>
        <taxon>Multicrustacea</taxon>
        <taxon>Malacostraca</taxon>
        <taxon>Eumalacostraca</taxon>
        <taxon>Peracarida</taxon>
        <taxon>Isopoda</taxon>
        <taxon>Oniscidea</taxon>
        <taxon>Crinocheta</taxon>
        <taxon>Armadillidiidae</taxon>
        <taxon>Armadillidium</taxon>
    </lineage>
</organism>
<reference evidence="1 2" key="1">
    <citation type="journal article" date="2019" name="PLoS Biol.">
        <title>Sex chromosomes control vertical transmission of feminizing Wolbachia symbionts in an isopod.</title>
        <authorList>
            <person name="Becking T."/>
            <person name="Chebbi M.A."/>
            <person name="Giraud I."/>
            <person name="Moumen B."/>
            <person name="Laverre T."/>
            <person name="Caubet Y."/>
            <person name="Peccoud J."/>
            <person name="Gilbert C."/>
            <person name="Cordaux R."/>
        </authorList>
    </citation>
    <scope>NUCLEOTIDE SEQUENCE [LARGE SCALE GENOMIC DNA]</scope>
    <source>
        <strain evidence="1">ANa2</strain>
        <tissue evidence="1">Whole body excluding digestive tract and cuticle</tissue>
    </source>
</reference>
<keyword evidence="2" id="KW-1185">Reference proteome</keyword>
<dbReference type="Proteomes" id="UP000326759">
    <property type="component" value="Unassembled WGS sequence"/>
</dbReference>
<evidence type="ECO:0000313" key="2">
    <source>
        <dbReference type="Proteomes" id="UP000326759"/>
    </source>
</evidence>
<name>A0A5N5SK22_9CRUS</name>
<sequence>MKIDNGTKDLIRRAVNDVHLKSNSDAKDLNWYITQLCNDLEREFQGRKVFSPEESRYNPSSIIIPGVCVIEVKNESRTSYGWTDTKNWINVNSEALFLPGVVVNFAMGRNPCIDWY</sequence>
<comment type="caution">
    <text evidence="1">The sequence shown here is derived from an EMBL/GenBank/DDBJ whole genome shotgun (WGS) entry which is preliminary data.</text>
</comment>
<protein>
    <submittedName>
        <fullName evidence="1">Uncharacterized protein</fullName>
    </submittedName>
</protein>
<dbReference type="EMBL" id="SEYY01024551">
    <property type="protein sequence ID" value="KAB7494050.1"/>
    <property type="molecule type" value="Genomic_DNA"/>
</dbReference>
<evidence type="ECO:0000313" key="1">
    <source>
        <dbReference type="EMBL" id="KAB7494050.1"/>
    </source>
</evidence>
<accession>A0A5N5SK22</accession>
<dbReference type="AlphaFoldDB" id="A0A5N5SK22"/>
<proteinExistence type="predicted"/>